<evidence type="ECO:0000256" key="1">
    <source>
        <dbReference type="SAM" id="Phobius"/>
    </source>
</evidence>
<dbReference type="InterPro" id="IPR052710">
    <property type="entry name" value="CAAX_protease"/>
</dbReference>
<evidence type="ECO:0000259" key="2">
    <source>
        <dbReference type="Pfam" id="PF02517"/>
    </source>
</evidence>
<feature type="transmembrane region" description="Helical" evidence="1">
    <location>
        <begin position="70"/>
        <end position="101"/>
    </location>
</feature>
<gene>
    <name evidence="3" type="ORF">JIN85_12370</name>
</gene>
<keyword evidence="1" id="KW-1133">Transmembrane helix</keyword>
<dbReference type="Pfam" id="PF02517">
    <property type="entry name" value="Rce1-like"/>
    <property type="match status" value="1"/>
</dbReference>
<dbReference type="InterPro" id="IPR003675">
    <property type="entry name" value="Rce1/LyrA-like_dom"/>
</dbReference>
<keyword evidence="3" id="KW-0378">Hydrolase</keyword>
<dbReference type="GO" id="GO:0080120">
    <property type="term" value="P:CAAX-box protein maturation"/>
    <property type="evidence" value="ECO:0007669"/>
    <property type="project" value="UniProtKB-ARBA"/>
</dbReference>
<keyword evidence="1" id="KW-0472">Membrane</keyword>
<reference evidence="3" key="1">
    <citation type="submission" date="2021-01" db="EMBL/GenBank/DDBJ databases">
        <title>Modified the classification status of verrucomicrobia.</title>
        <authorList>
            <person name="Feng X."/>
        </authorList>
    </citation>
    <scope>NUCLEOTIDE SEQUENCE</scope>
    <source>
        <strain evidence="3">KCTC 22041</strain>
    </source>
</reference>
<dbReference type="PANTHER" id="PTHR36435">
    <property type="entry name" value="SLR1288 PROTEIN"/>
    <property type="match status" value="1"/>
</dbReference>
<keyword evidence="1" id="KW-0812">Transmembrane</keyword>
<name>A0A934S7D9_9BACT</name>
<sequence>MQRLTLPFLQRAFPDFANQFNAMTDMLTPETASALFGHLIVIGLLGPLCEEFMFRGALQGCLERKGPRYAIIWSALSFSMVHMNPFNMLPIAAIGIALGYVTWRTQSLWPAVMWHAINNSLAVLIYYFGGAKFVMPMGVSILSAVIFLVLAWESIRRFRTMPESVAGPLVECPPLVTPRLRFIGMTTTFSIVVVLMLCFSCVGYARLASNHLSPDYEKNDVAFYLRGPAFNEKSAQAGDAVLYRSSQGELRFSKIIQREGTSLTLVGRNNEDESGELLQEHIKSRDLVGKIIWKIDPGQDIKRILQKMEK</sequence>
<dbReference type="AlphaFoldDB" id="A0A934S7D9"/>
<dbReference type="GO" id="GO:0004175">
    <property type="term" value="F:endopeptidase activity"/>
    <property type="evidence" value="ECO:0007669"/>
    <property type="project" value="UniProtKB-ARBA"/>
</dbReference>
<dbReference type="PANTHER" id="PTHR36435:SF1">
    <property type="entry name" value="CAAX AMINO TERMINAL PROTEASE FAMILY PROTEIN"/>
    <property type="match status" value="1"/>
</dbReference>
<feature type="transmembrane region" description="Helical" evidence="1">
    <location>
        <begin position="107"/>
        <end position="128"/>
    </location>
</feature>
<feature type="domain" description="CAAX prenyl protease 2/Lysostaphin resistance protein A-like" evidence="2">
    <location>
        <begin position="36"/>
        <end position="120"/>
    </location>
</feature>
<dbReference type="RefSeq" id="WP_200271116.1">
    <property type="nucleotide sequence ID" value="NZ_JAENIJ010000019.1"/>
</dbReference>
<dbReference type="GO" id="GO:0008237">
    <property type="term" value="F:metallopeptidase activity"/>
    <property type="evidence" value="ECO:0007669"/>
    <property type="project" value="UniProtKB-KW"/>
</dbReference>
<organism evidence="3 4">
    <name type="scientific">Luteolibacter pohnpeiensis</name>
    <dbReference type="NCBI Taxonomy" id="454153"/>
    <lineage>
        <taxon>Bacteria</taxon>
        <taxon>Pseudomonadati</taxon>
        <taxon>Verrucomicrobiota</taxon>
        <taxon>Verrucomicrobiia</taxon>
        <taxon>Verrucomicrobiales</taxon>
        <taxon>Verrucomicrobiaceae</taxon>
        <taxon>Luteolibacter</taxon>
    </lineage>
</organism>
<keyword evidence="4" id="KW-1185">Reference proteome</keyword>
<evidence type="ECO:0000313" key="4">
    <source>
        <dbReference type="Proteomes" id="UP000603141"/>
    </source>
</evidence>
<keyword evidence="3" id="KW-0645">Protease</keyword>
<dbReference type="Proteomes" id="UP000603141">
    <property type="component" value="Unassembled WGS sequence"/>
</dbReference>
<accession>A0A934S7D9</accession>
<keyword evidence="3" id="KW-0482">Metalloprotease</keyword>
<feature type="transmembrane region" description="Helical" evidence="1">
    <location>
        <begin position="133"/>
        <end position="152"/>
    </location>
</feature>
<dbReference type="EMBL" id="JAENIJ010000019">
    <property type="protein sequence ID" value="MBK1883213.1"/>
    <property type="molecule type" value="Genomic_DNA"/>
</dbReference>
<comment type="caution">
    <text evidence="3">The sequence shown here is derived from an EMBL/GenBank/DDBJ whole genome shotgun (WGS) entry which is preliminary data.</text>
</comment>
<feature type="transmembrane region" description="Helical" evidence="1">
    <location>
        <begin position="31"/>
        <end position="49"/>
    </location>
</feature>
<evidence type="ECO:0000313" key="3">
    <source>
        <dbReference type="EMBL" id="MBK1883213.1"/>
    </source>
</evidence>
<protein>
    <submittedName>
        <fullName evidence="3">CPBP family intramembrane metalloprotease</fullName>
    </submittedName>
</protein>
<proteinExistence type="predicted"/>
<feature type="transmembrane region" description="Helical" evidence="1">
    <location>
        <begin position="182"/>
        <end position="205"/>
    </location>
</feature>